<proteinExistence type="predicted"/>
<accession>A0ABT3NZK5</accession>
<feature type="signal peptide" evidence="1">
    <location>
        <begin position="1"/>
        <end position="22"/>
    </location>
</feature>
<evidence type="ECO:0000256" key="1">
    <source>
        <dbReference type="SAM" id="SignalP"/>
    </source>
</evidence>
<evidence type="ECO:0000313" key="2">
    <source>
        <dbReference type="EMBL" id="MCW8087584.1"/>
    </source>
</evidence>
<sequence>MRRSAILPTAALALLLALPAAAQHPGPHAGQHRAQHGHTQTAQPYAGLDGRRIKALSEEDVAGLLAGRGMSLALAAELNGYPGPMHVLVHADALGLTGRQRATAEGLREHMAAEAQALGARIVAMEEELDRLFAGGAADTGRLAALTASLGALNGRLREVHLATHIAMRDALDPGQREAYARLRGYAGMR</sequence>
<name>A0ABT3NZK5_9PROT</name>
<keyword evidence="3" id="KW-1185">Reference proteome</keyword>
<organism evidence="2 3">
    <name type="scientific">Sabulicella glaciei</name>
    <dbReference type="NCBI Taxonomy" id="2984948"/>
    <lineage>
        <taxon>Bacteria</taxon>
        <taxon>Pseudomonadati</taxon>
        <taxon>Pseudomonadota</taxon>
        <taxon>Alphaproteobacteria</taxon>
        <taxon>Acetobacterales</taxon>
        <taxon>Acetobacteraceae</taxon>
        <taxon>Sabulicella</taxon>
    </lineage>
</organism>
<dbReference type="RefSeq" id="WP_301591791.1">
    <property type="nucleotide sequence ID" value="NZ_JAPFQI010000018.1"/>
</dbReference>
<comment type="caution">
    <text evidence="2">The sequence shown here is derived from an EMBL/GenBank/DDBJ whole genome shotgun (WGS) entry which is preliminary data.</text>
</comment>
<dbReference type="Gene3D" id="1.20.120.1490">
    <property type="match status" value="1"/>
</dbReference>
<dbReference type="Proteomes" id="UP001526430">
    <property type="component" value="Unassembled WGS sequence"/>
</dbReference>
<protein>
    <recommendedName>
        <fullName evidence="4">Periplasmic heavy metal sensor</fullName>
    </recommendedName>
</protein>
<dbReference type="EMBL" id="JAPFQI010000018">
    <property type="protein sequence ID" value="MCW8087584.1"/>
    <property type="molecule type" value="Genomic_DNA"/>
</dbReference>
<evidence type="ECO:0000313" key="3">
    <source>
        <dbReference type="Proteomes" id="UP001526430"/>
    </source>
</evidence>
<keyword evidence="1" id="KW-0732">Signal</keyword>
<feature type="chain" id="PRO_5046429122" description="Periplasmic heavy metal sensor" evidence="1">
    <location>
        <begin position="23"/>
        <end position="190"/>
    </location>
</feature>
<reference evidence="2 3" key="1">
    <citation type="submission" date="2022-10" db="EMBL/GenBank/DDBJ databases">
        <title>Roseococcus glaciei nov., sp. nov., isolated from glacier.</title>
        <authorList>
            <person name="Liu Q."/>
            <person name="Xin Y.-H."/>
        </authorList>
    </citation>
    <scope>NUCLEOTIDE SEQUENCE [LARGE SCALE GENOMIC DNA]</scope>
    <source>
        <strain evidence="2 3">MDT2-1-1</strain>
    </source>
</reference>
<gene>
    <name evidence="2" type="ORF">OF850_18315</name>
</gene>
<evidence type="ECO:0008006" key="4">
    <source>
        <dbReference type="Google" id="ProtNLM"/>
    </source>
</evidence>